<dbReference type="AlphaFoldDB" id="A0A2X2RA61"/>
<sequence>MPLKKQIIIYSIAIVTTILVSLLFSSFFGRGEGYTSIVVLAVLFANIFINNKERQAQKTNTILTLKNIDYITIFVAVAVGIFVAEGVVRLLDKLF</sequence>
<proteinExistence type="predicted"/>
<accession>A0A2X2RA61</accession>
<feature type="transmembrane region" description="Helical" evidence="1">
    <location>
        <begin position="70"/>
        <end position="91"/>
    </location>
</feature>
<dbReference type="RefSeq" id="WP_009419987.1">
    <property type="nucleotide sequence ID" value="NZ_UARG01000017.1"/>
</dbReference>
<feature type="transmembrane region" description="Helical" evidence="1">
    <location>
        <begin position="33"/>
        <end position="49"/>
    </location>
</feature>
<dbReference type="Proteomes" id="UP000249891">
    <property type="component" value="Unassembled WGS sequence"/>
</dbReference>
<evidence type="ECO:0000313" key="2">
    <source>
        <dbReference type="EMBL" id="SQA77978.1"/>
    </source>
</evidence>
<evidence type="ECO:0000313" key="5">
    <source>
        <dbReference type="Proteomes" id="UP000250169"/>
    </source>
</evidence>
<dbReference type="Proteomes" id="UP000250169">
    <property type="component" value="Unassembled WGS sequence"/>
</dbReference>
<feature type="transmembrane region" description="Helical" evidence="1">
    <location>
        <begin position="7"/>
        <end position="27"/>
    </location>
</feature>
<name>A0A2X2RA61_CAPOC</name>
<organism evidence="2 4">
    <name type="scientific">Capnocytophaga ochracea</name>
    <dbReference type="NCBI Taxonomy" id="1018"/>
    <lineage>
        <taxon>Bacteria</taxon>
        <taxon>Pseudomonadati</taxon>
        <taxon>Bacteroidota</taxon>
        <taxon>Flavobacteriia</taxon>
        <taxon>Flavobacteriales</taxon>
        <taxon>Flavobacteriaceae</taxon>
        <taxon>Capnocytophaga</taxon>
    </lineage>
</organism>
<dbReference type="EMBL" id="UARG01000017">
    <property type="protein sequence ID" value="SQA77978.1"/>
    <property type="molecule type" value="Genomic_DNA"/>
</dbReference>
<gene>
    <name evidence="3" type="ORF">NCTC11545_00594</name>
    <name evidence="2" type="ORF">NCTC11546_01203</name>
</gene>
<keyword evidence="1" id="KW-0472">Membrane</keyword>
<evidence type="ECO:0000256" key="1">
    <source>
        <dbReference type="SAM" id="Phobius"/>
    </source>
</evidence>
<keyword evidence="1" id="KW-0812">Transmembrane</keyword>
<evidence type="ECO:0000313" key="4">
    <source>
        <dbReference type="Proteomes" id="UP000249891"/>
    </source>
</evidence>
<protein>
    <submittedName>
        <fullName evidence="2">Uncharacterized protein</fullName>
    </submittedName>
</protein>
<keyword evidence="1" id="KW-1133">Transmembrane helix</keyword>
<reference evidence="4 5" key="1">
    <citation type="submission" date="2018-06" db="EMBL/GenBank/DDBJ databases">
        <authorList>
            <consortium name="Pathogen Informatics"/>
            <person name="Doyle S."/>
        </authorList>
    </citation>
    <scope>NUCLEOTIDE SEQUENCE [LARGE SCALE GENOMIC DNA]</scope>
    <source>
        <strain evidence="3 5">NCTC11545</strain>
        <strain evidence="2 4">NCTC11546</strain>
    </source>
</reference>
<evidence type="ECO:0000313" key="3">
    <source>
        <dbReference type="EMBL" id="SQA93228.1"/>
    </source>
</evidence>
<dbReference type="EMBL" id="UAVS01000001">
    <property type="protein sequence ID" value="SQA93228.1"/>
    <property type="molecule type" value="Genomic_DNA"/>
</dbReference>